<evidence type="ECO:0008006" key="2">
    <source>
        <dbReference type="Google" id="ProtNLM"/>
    </source>
</evidence>
<proteinExistence type="predicted"/>
<organism evidence="1">
    <name type="scientific">viral metagenome</name>
    <dbReference type="NCBI Taxonomy" id="1070528"/>
    <lineage>
        <taxon>unclassified sequences</taxon>
        <taxon>metagenomes</taxon>
        <taxon>organismal metagenomes</taxon>
    </lineage>
</organism>
<reference evidence="1" key="1">
    <citation type="submission" date="2020-03" db="EMBL/GenBank/DDBJ databases">
        <title>The deep terrestrial virosphere.</title>
        <authorList>
            <person name="Holmfeldt K."/>
            <person name="Nilsson E."/>
            <person name="Simone D."/>
            <person name="Lopez-Fernandez M."/>
            <person name="Wu X."/>
            <person name="de Brujin I."/>
            <person name="Lundin D."/>
            <person name="Andersson A."/>
            <person name="Bertilsson S."/>
            <person name="Dopson M."/>
        </authorList>
    </citation>
    <scope>NUCLEOTIDE SEQUENCE</scope>
    <source>
        <strain evidence="1">MM415B01326</strain>
    </source>
</reference>
<dbReference type="AlphaFoldDB" id="A0A6M3IP56"/>
<name>A0A6M3IP56_9ZZZZ</name>
<sequence length="314" mass="33948">MASPTNPTHGLHGNIYWLRENNFRGANATNYGLNDLTWGAASGEDDSSIFEVTIDAEAEPDTFKWRVKTPGGEWSAYTETVAITGSSQDLVSAATPAVTQAITFGATTGHMTDDSWFIGNFHNEAATNDGADAQVTDATARLINLNNPPTWSDTGSEDLLRVNYSNGTATFSDNVTVVTVDGGNGFIYEDGLQKLGHFKGWNYNVNIDLADSTANGDTWKKYIVGQSGFTVSIERMFIGNHTLWDAFRDAADGTTKRVLLQLFSYDPDQDQTGDHWDVWCTINSYGISTATNDVVKSNTSFTGEGAAPAFTANA</sequence>
<accession>A0A6M3IP56</accession>
<protein>
    <recommendedName>
        <fullName evidence="2">Tail protein</fullName>
    </recommendedName>
</protein>
<gene>
    <name evidence="1" type="ORF">MM415B01326_0011</name>
</gene>
<evidence type="ECO:0000313" key="1">
    <source>
        <dbReference type="EMBL" id="QJA59203.1"/>
    </source>
</evidence>
<dbReference type="EMBL" id="MT141359">
    <property type="protein sequence ID" value="QJA59203.1"/>
    <property type="molecule type" value="Genomic_DNA"/>
</dbReference>